<evidence type="ECO:0000256" key="3">
    <source>
        <dbReference type="ARBA" id="ARBA00022837"/>
    </source>
</evidence>
<gene>
    <name evidence="7" type="primary">CadN2-L7</name>
    <name evidence="7" type="ORF">Hamer_G022101</name>
</gene>
<feature type="domain" description="Cadherin" evidence="6">
    <location>
        <begin position="33"/>
        <end position="145"/>
    </location>
</feature>
<evidence type="ECO:0000256" key="2">
    <source>
        <dbReference type="ARBA" id="ARBA00022737"/>
    </source>
</evidence>
<dbReference type="PROSITE" id="PS50268">
    <property type="entry name" value="CADHERIN_2"/>
    <property type="match status" value="3"/>
</dbReference>
<feature type="domain" description="Cadherin" evidence="6">
    <location>
        <begin position="141"/>
        <end position="217"/>
    </location>
</feature>
<dbReference type="GO" id="GO:0005509">
    <property type="term" value="F:calcium ion binding"/>
    <property type="evidence" value="ECO:0007669"/>
    <property type="project" value="UniProtKB-UniRule"/>
</dbReference>
<dbReference type="PROSITE" id="PS00232">
    <property type="entry name" value="CADHERIN_1"/>
    <property type="match status" value="2"/>
</dbReference>
<evidence type="ECO:0000259" key="6">
    <source>
        <dbReference type="PROSITE" id="PS50268"/>
    </source>
</evidence>
<accession>A0A8J5MQE1</accession>
<organism evidence="7 8">
    <name type="scientific">Homarus americanus</name>
    <name type="common">American lobster</name>
    <dbReference type="NCBI Taxonomy" id="6706"/>
    <lineage>
        <taxon>Eukaryota</taxon>
        <taxon>Metazoa</taxon>
        <taxon>Ecdysozoa</taxon>
        <taxon>Arthropoda</taxon>
        <taxon>Crustacea</taxon>
        <taxon>Multicrustacea</taxon>
        <taxon>Malacostraca</taxon>
        <taxon>Eumalacostraca</taxon>
        <taxon>Eucarida</taxon>
        <taxon>Decapoda</taxon>
        <taxon>Pleocyemata</taxon>
        <taxon>Astacidea</taxon>
        <taxon>Nephropoidea</taxon>
        <taxon>Nephropidae</taxon>
        <taxon>Homarus</taxon>
    </lineage>
</organism>
<dbReference type="GO" id="GO:0007156">
    <property type="term" value="P:homophilic cell adhesion via plasma membrane adhesion molecules"/>
    <property type="evidence" value="ECO:0007669"/>
    <property type="project" value="InterPro"/>
</dbReference>
<evidence type="ECO:0000256" key="1">
    <source>
        <dbReference type="ARBA" id="ARBA00004370"/>
    </source>
</evidence>
<dbReference type="GO" id="GO:0045296">
    <property type="term" value="F:cadherin binding"/>
    <property type="evidence" value="ECO:0007669"/>
    <property type="project" value="TreeGrafter"/>
</dbReference>
<proteinExistence type="predicted"/>
<dbReference type="GO" id="GO:0031175">
    <property type="term" value="P:neuron projection development"/>
    <property type="evidence" value="ECO:0007669"/>
    <property type="project" value="TreeGrafter"/>
</dbReference>
<dbReference type="PANTHER" id="PTHR24027:SF438">
    <property type="entry name" value="CADHERIN 23"/>
    <property type="match status" value="1"/>
</dbReference>
<dbReference type="PRINTS" id="PR00205">
    <property type="entry name" value="CADHERIN"/>
</dbReference>
<dbReference type="GO" id="GO:0008013">
    <property type="term" value="F:beta-catenin binding"/>
    <property type="evidence" value="ECO:0007669"/>
    <property type="project" value="TreeGrafter"/>
</dbReference>
<feature type="non-terminal residue" evidence="7">
    <location>
        <position position="220"/>
    </location>
</feature>
<dbReference type="GO" id="GO:0016342">
    <property type="term" value="C:catenin complex"/>
    <property type="evidence" value="ECO:0007669"/>
    <property type="project" value="TreeGrafter"/>
</dbReference>
<dbReference type="CDD" id="cd11304">
    <property type="entry name" value="Cadherin_repeat"/>
    <property type="match status" value="2"/>
</dbReference>
<sequence length="220" mass="24200">YTLVVEARTGEARSETKVLVKVVDQNDHPPVFLRALHETQITEEDDRHLPKVILKQVKAIDGDAGPYGHLTYSVTGDDIYNNGTRPCFSVHPTTGTVHLLKPLDRDPPYGRPQWRFQVVATDGELEALADVRVNLKDVNDNAPYFSSLTTTASVSEDVPLDNAKITYSLEKNVLDESTGSALFAIDSQLGLITTAFCCLDREKTQRYAIQVVATDGGGLK</sequence>
<keyword evidence="2" id="KW-0677">Repeat</keyword>
<feature type="domain" description="Cadherin" evidence="6">
    <location>
        <begin position="1"/>
        <end position="32"/>
    </location>
</feature>
<dbReference type="AlphaFoldDB" id="A0A8J5MQE1"/>
<name>A0A8J5MQE1_HOMAM</name>
<dbReference type="InterPro" id="IPR039808">
    <property type="entry name" value="Cadherin"/>
</dbReference>
<dbReference type="InterPro" id="IPR020894">
    <property type="entry name" value="Cadherin_CS"/>
</dbReference>
<dbReference type="InterPro" id="IPR015919">
    <property type="entry name" value="Cadherin-like_sf"/>
</dbReference>
<reference evidence="7" key="1">
    <citation type="journal article" date="2021" name="Sci. Adv.">
        <title>The American lobster genome reveals insights on longevity, neural, and immune adaptations.</title>
        <authorList>
            <person name="Polinski J.M."/>
            <person name="Zimin A.V."/>
            <person name="Clark K.F."/>
            <person name="Kohn A.B."/>
            <person name="Sadowski N."/>
            <person name="Timp W."/>
            <person name="Ptitsyn A."/>
            <person name="Khanna P."/>
            <person name="Romanova D.Y."/>
            <person name="Williams P."/>
            <person name="Greenwood S.J."/>
            <person name="Moroz L.L."/>
            <person name="Walt D.R."/>
            <person name="Bodnar A.G."/>
        </authorList>
    </citation>
    <scope>NUCLEOTIDE SEQUENCE</scope>
    <source>
        <strain evidence="7">GMGI-L3</strain>
    </source>
</reference>
<dbReference type="Pfam" id="PF00028">
    <property type="entry name" value="Cadherin"/>
    <property type="match status" value="2"/>
</dbReference>
<dbReference type="PANTHER" id="PTHR24027">
    <property type="entry name" value="CADHERIN-23"/>
    <property type="match status" value="1"/>
</dbReference>
<dbReference type="Gene3D" id="2.60.40.60">
    <property type="entry name" value="Cadherins"/>
    <property type="match status" value="2"/>
</dbReference>
<dbReference type="Proteomes" id="UP000747542">
    <property type="component" value="Unassembled WGS sequence"/>
</dbReference>
<dbReference type="GO" id="GO:0016477">
    <property type="term" value="P:cell migration"/>
    <property type="evidence" value="ECO:0007669"/>
    <property type="project" value="TreeGrafter"/>
</dbReference>
<evidence type="ECO:0000256" key="5">
    <source>
        <dbReference type="PROSITE-ProRule" id="PRU00043"/>
    </source>
</evidence>
<dbReference type="SMART" id="SM00112">
    <property type="entry name" value="CA"/>
    <property type="match status" value="2"/>
</dbReference>
<feature type="non-terminal residue" evidence="7">
    <location>
        <position position="1"/>
    </location>
</feature>
<evidence type="ECO:0000256" key="4">
    <source>
        <dbReference type="ARBA" id="ARBA00023136"/>
    </source>
</evidence>
<keyword evidence="8" id="KW-1185">Reference proteome</keyword>
<keyword evidence="3 5" id="KW-0106">Calcium</keyword>
<dbReference type="SUPFAM" id="SSF49313">
    <property type="entry name" value="Cadherin-like"/>
    <property type="match status" value="2"/>
</dbReference>
<comment type="subcellular location">
    <subcellularLocation>
        <location evidence="1">Membrane</location>
    </subcellularLocation>
</comment>
<dbReference type="InterPro" id="IPR002126">
    <property type="entry name" value="Cadherin-like_dom"/>
</dbReference>
<comment type="caution">
    <text evidence="7">The sequence shown here is derived from an EMBL/GenBank/DDBJ whole genome shotgun (WGS) entry which is preliminary data.</text>
</comment>
<protein>
    <submittedName>
        <fullName evidence="7">Neural-cadherin 2-like 7</fullName>
    </submittedName>
</protein>
<dbReference type="EMBL" id="JAHLQT010031890">
    <property type="protein sequence ID" value="KAG7159875.1"/>
    <property type="molecule type" value="Genomic_DNA"/>
</dbReference>
<evidence type="ECO:0000313" key="7">
    <source>
        <dbReference type="EMBL" id="KAG7159875.1"/>
    </source>
</evidence>
<evidence type="ECO:0000313" key="8">
    <source>
        <dbReference type="Proteomes" id="UP000747542"/>
    </source>
</evidence>
<keyword evidence="4" id="KW-0472">Membrane</keyword>